<dbReference type="GO" id="GO:0005789">
    <property type="term" value="C:endoplasmic reticulum membrane"/>
    <property type="evidence" value="ECO:0007669"/>
    <property type="project" value="UniProtKB-SubCell"/>
</dbReference>
<evidence type="ECO:0000256" key="11">
    <source>
        <dbReference type="HAMAP-Rule" id="MF_03199"/>
    </source>
</evidence>
<dbReference type="AlphaFoldDB" id="A0A4R0RQL6"/>
<comment type="caution">
    <text evidence="15">The sequence shown here is derived from an EMBL/GenBank/DDBJ whole genome shotgun (WGS) entry which is preliminary data.</text>
</comment>
<comment type="similarity">
    <text evidence="11">Belongs to the DHHC palmitoyltransferase family. PFA4 subfamily.</text>
</comment>
<name>A0A4R0RQL6_9APHY</name>
<dbReference type="PROSITE" id="PS50216">
    <property type="entry name" value="DHHC"/>
    <property type="match status" value="1"/>
</dbReference>
<evidence type="ECO:0000313" key="15">
    <source>
        <dbReference type="EMBL" id="TCD71190.1"/>
    </source>
</evidence>
<evidence type="ECO:0000256" key="12">
    <source>
        <dbReference type="RuleBase" id="RU079119"/>
    </source>
</evidence>
<sequence>MGVCTCLGHSGGRAETRYTAFAQAHCFLLNALTFHLSFPSLYYGLWKADMGRRTGRLFVVFVIFLISFIAYSSQIFIIWPWYGGELSIDLLKLLVPFNIFVWMIWWNYYLCIVTDPGQVPKHWRPDTQGDDGYEVKKLTRGPRYCRNCASYKPPRSHHCSQCKRCVLRMDHHCPWINNCVGHHNYGHFLRFLFYIDIACTYHVTMVTRRVLYYTNSTYFDEPTASELIFIILNYTFSIPVLLAVGGFSIYHFFSLSGNSTTIEGFEKDKAATLVRRGKIKEIKFPYNLGVRRNINAVLGDNPWLWCWPQKATGTGLRYQLAEGHDPSTIDEDWPPKDPERRMMAEEDPNFTFKLPDSPWTYANGSLNPALRVGASSATSSAQVASSEAATHRRRRGVRMPVGAANVPPYHPDYGKTVEPESDSSWDDDEPSGSEDGEARTVNKRAVPQGVDDGYEYSRTESGLRQRRGSEGGGDVGTGQV</sequence>
<keyword evidence="9 11" id="KW-0012">Acyltransferase</keyword>
<keyword evidence="6 11" id="KW-0472">Membrane</keyword>
<keyword evidence="7 11" id="KW-0564">Palmitate</keyword>
<dbReference type="InterPro" id="IPR033682">
    <property type="entry name" value="PFA4"/>
</dbReference>
<dbReference type="Pfam" id="PF01529">
    <property type="entry name" value="DHHC"/>
    <property type="match status" value="1"/>
</dbReference>
<evidence type="ECO:0000256" key="6">
    <source>
        <dbReference type="ARBA" id="ARBA00023136"/>
    </source>
</evidence>
<keyword evidence="16" id="KW-1185">Reference proteome</keyword>
<dbReference type="EC" id="2.3.1.225" evidence="11"/>
<proteinExistence type="inferred from homology"/>
<feature type="domain" description="Palmitoyltransferase DHHC" evidence="14">
    <location>
        <begin position="141"/>
        <end position="266"/>
    </location>
</feature>
<evidence type="ECO:0000256" key="7">
    <source>
        <dbReference type="ARBA" id="ARBA00023139"/>
    </source>
</evidence>
<feature type="compositionally biased region" description="Basic and acidic residues" evidence="13">
    <location>
        <begin position="455"/>
        <end position="469"/>
    </location>
</feature>
<protein>
    <recommendedName>
        <fullName evidence="11">Palmitoyltransferase PFA4</fullName>
        <ecNumber evidence="11">2.3.1.225</ecNumber>
    </recommendedName>
    <alternativeName>
        <fullName evidence="11">Protein S-acyltransferase</fullName>
        <shortName evidence="11">PAT</shortName>
    </alternativeName>
    <alternativeName>
        <fullName evidence="11">Protein fatty acyltransferase 4</fullName>
    </alternativeName>
</protein>
<gene>
    <name evidence="11 15" type="primary">PFA4</name>
    <name evidence="15" type="ORF">EIP91_012140</name>
</gene>
<feature type="active site" description="S-palmitoyl cysteine intermediate" evidence="11">
    <location>
        <position position="173"/>
    </location>
</feature>
<evidence type="ECO:0000256" key="3">
    <source>
        <dbReference type="ARBA" id="ARBA00022692"/>
    </source>
</evidence>
<keyword evidence="4 11" id="KW-0256">Endoplasmic reticulum</keyword>
<dbReference type="HAMAP" id="MF_03199">
    <property type="entry name" value="DHHC_PAT_PFA4"/>
    <property type="match status" value="1"/>
</dbReference>
<feature type="transmembrane region" description="Helical" evidence="11 12">
    <location>
        <begin position="57"/>
        <end position="82"/>
    </location>
</feature>
<dbReference type="InterPro" id="IPR001594">
    <property type="entry name" value="Palmitoyltrfase_DHHC"/>
</dbReference>
<accession>A0A4R0RQL6</accession>
<dbReference type="PANTHER" id="PTHR12246">
    <property type="entry name" value="PALMITOYLTRANSFERASE ZDHHC16"/>
    <property type="match status" value="1"/>
</dbReference>
<feature type="compositionally biased region" description="Gly residues" evidence="13">
    <location>
        <begin position="470"/>
        <end position="480"/>
    </location>
</feature>
<evidence type="ECO:0000259" key="14">
    <source>
        <dbReference type="Pfam" id="PF01529"/>
    </source>
</evidence>
<keyword evidence="2 11" id="KW-0808">Transferase</keyword>
<dbReference type="GO" id="GO:0019706">
    <property type="term" value="F:protein-cysteine S-palmitoyltransferase activity"/>
    <property type="evidence" value="ECO:0007669"/>
    <property type="project" value="UniProtKB-UniRule"/>
</dbReference>
<evidence type="ECO:0000313" key="16">
    <source>
        <dbReference type="Proteomes" id="UP000292702"/>
    </source>
</evidence>
<dbReference type="OrthoDB" id="331948at2759"/>
<dbReference type="STRING" id="92696.A0A4R0RQL6"/>
<evidence type="ECO:0000256" key="4">
    <source>
        <dbReference type="ARBA" id="ARBA00022824"/>
    </source>
</evidence>
<feature type="transmembrane region" description="Helical" evidence="11 12">
    <location>
        <begin position="94"/>
        <end position="114"/>
    </location>
</feature>
<comment type="subcellular location">
    <subcellularLocation>
        <location evidence="11">Endoplasmic reticulum membrane</location>
        <topology evidence="11">Multi-pass membrane protein</topology>
    </subcellularLocation>
    <subcellularLocation>
        <location evidence="1">Membrane</location>
        <topology evidence="1">Multi-pass membrane protein</topology>
    </subcellularLocation>
</comment>
<dbReference type="EMBL" id="RWJN01000009">
    <property type="protein sequence ID" value="TCD71190.1"/>
    <property type="molecule type" value="Genomic_DNA"/>
</dbReference>
<comment type="domain">
    <text evidence="11 12">The DHHC domain is required for palmitoyltransferase activity.</text>
</comment>
<evidence type="ECO:0000256" key="13">
    <source>
        <dbReference type="SAM" id="MobiDB-lite"/>
    </source>
</evidence>
<keyword evidence="5 11" id="KW-1133">Transmembrane helix</keyword>
<reference evidence="15 16" key="1">
    <citation type="submission" date="2018-11" db="EMBL/GenBank/DDBJ databases">
        <title>Genome assembly of Steccherinum ochraceum LE-BIN_3174, the white-rot fungus of the Steccherinaceae family (The Residual Polyporoid clade, Polyporales, Basidiomycota).</title>
        <authorList>
            <person name="Fedorova T.V."/>
            <person name="Glazunova O.A."/>
            <person name="Landesman E.O."/>
            <person name="Moiseenko K.V."/>
            <person name="Psurtseva N.V."/>
            <person name="Savinova O.S."/>
            <person name="Shakhova N.V."/>
            <person name="Tyazhelova T.V."/>
            <person name="Vasina D.V."/>
        </authorList>
    </citation>
    <scope>NUCLEOTIDE SEQUENCE [LARGE SCALE GENOMIC DNA]</scope>
    <source>
        <strain evidence="15 16">LE-BIN_3174</strain>
    </source>
</reference>
<comment type="function">
    <text evidence="11">Mediates the reversible addition of palmitate to target proteins, thereby regulating their membrane association and biological function.</text>
</comment>
<feature type="transmembrane region" description="Helical" evidence="11 12">
    <location>
        <begin position="227"/>
        <end position="253"/>
    </location>
</feature>
<feature type="compositionally biased region" description="Acidic residues" evidence="13">
    <location>
        <begin position="419"/>
        <end position="435"/>
    </location>
</feature>
<comment type="caution">
    <text evidence="11">Lacks conserved residue(s) required for the propagation of feature annotation.</text>
</comment>
<evidence type="ECO:0000256" key="2">
    <source>
        <dbReference type="ARBA" id="ARBA00022679"/>
    </source>
</evidence>
<comment type="catalytic activity">
    <reaction evidence="10 11 12">
        <text>L-cysteinyl-[protein] + hexadecanoyl-CoA = S-hexadecanoyl-L-cysteinyl-[protein] + CoA</text>
        <dbReference type="Rhea" id="RHEA:36683"/>
        <dbReference type="Rhea" id="RHEA-COMP:10131"/>
        <dbReference type="Rhea" id="RHEA-COMP:11032"/>
        <dbReference type="ChEBI" id="CHEBI:29950"/>
        <dbReference type="ChEBI" id="CHEBI:57287"/>
        <dbReference type="ChEBI" id="CHEBI:57379"/>
        <dbReference type="ChEBI" id="CHEBI:74151"/>
        <dbReference type="EC" id="2.3.1.225"/>
    </reaction>
</comment>
<evidence type="ECO:0000256" key="5">
    <source>
        <dbReference type="ARBA" id="ARBA00022989"/>
    </source>
</evidence>
<keyword evidence="3 11" id="KW-0812">Transmembrane</keyword>
<dbReference type="InterPro" id="IPR039859">
    <property type="entry name" value="PFA4/ZDH16/20/ERF2-like"/>
</dbReference>
<evidence type="ECO:0000256" key="9">
    <source>
        <dbReference type="ARBA" id="ARBA00023315"/>
    </source>
</evidence>
<organism evidence="15 16">
    <name type="scientific">Steccherinum ochraceum</name>
    <dbReference type="NCBI Taxonomy" id="92696"/>
    <lineage>
        <taxon>Eukaryota</taxon>
        <taxon>Fungi</taxon>
        <taxon>Dikarya</taxon>
        <taxon>Basidiomycota</taxon>
        <taxon>Agaricomycotina</taxon>
        <taxon>Agaricomycetes</taxon>
        <taxon>Polyporales</taxon>
        <taxon>Steccherinaceae</taxon>
        <taxon>Steccherinum</taxon>
    </lineage>
</organism>
<dbReference type="Proteomes" id="UP000292702">
    <property type="component" value="Unassembled WGS sequence"/>
</dbReference>
<keyword evidence="8 11" id="KW-0449">Lipoprotein</keyword>
<evidence type="ECO:0000256" key="8">
    <source>
        <dbReference type="ARBA" id="ARBA00023288"/>
    </source>
</evidence>
<evidence type="ECO:0000256" key="1">
    <source>
        <dbReference type="ARBA" id="ARBA00004141"/>
    </source>
</evidence>
<feature type="region of interest" description="Disordered" evidence="13">
    <location>
        <begin position="380"/>
        <end position="480"/>
    </location>
</feature>
<evidence type="ECO:0000256" key="10">
    <source>
        <dbReference type="ARBA" id="ARBA00048048"/>
    </source>
</evidence>